<evidence type="ECO:0000259" key="1">
    <source>
        <dbReference type="Pfam" id="PF02602"/>
    </source>
</evidence>
<dbReference type="EMBL" id="CP041186">
    <property type="protein sequence ID" value="QDG54253.1"/>
    <property type="molecule type" value="Genomic_DNA"/>
</dbReference>
<name>A0A4Y6Q133_PERCE</name>
<accession>A0A4Y6Q133</accession>
<dbReference type="InterPro" id="IPR036108">
    <property type="entry name" value="4pyrrol_syn_uPrphyn_synt_sf"/>
</dbReference>
<dbReference type="InterPro" id="IPR003754">
    <property type="entry name" value="4pyrrol_synth_uPrphyn_synth"/>
</dbReference>
<sequence length="239" mass="26465">MSDACTQDASTTVVYTGTRRPSFSDPTLRIHHLPMLEVAAVDFDRKKVKILVRQPCTLVFYSTNSVKVVADSGVLDDIDLRHHTAWAVGEKTAATVRERLGIDASVPDDERFDGLVATFRQSPPSSPIIAFALKESPRDLARRLGRTDVHEVPVYHTCAKLYPRLRDELAEVDADWIAFTSPRGVRTFLSQASHVDLDAYKFAAIGPTTGDAMNEAGIEPALVMETPDKDLMMQKILQL</sequence>
<keyword evidence="3" id="KW-1185">Reference proteome</keyword>
<dbReference type="OrthoDB" id="9815856at2"/>
<dbReference type="Proteomes" id="UP000315995">
    <property type="component" value="Chromosome"/>
</dbReference>
<proteinExistence type="predicted"/>
<dbReference type="RefSeq" id="WP_141200697.1">
    <property type="nucleotide sequence ID" value="NZ_CP041186.1"/>
</dbReference>
<dbReference type="GO" id="GO:0033014">
    <property type="term" value="P:tetrapyrrole biosynthetic process"/>
    <property type="evidence" value="ECO:0007669"/>
    <property type="project" value="InterPro"/>
</dbReference>
<accession>A0A5B8YCI0</accession>
<reference evidence="2 3" key="1">
    <citation type="submission" date="2019-06" db="EMBL/GenBank/DDBJ databases">
        <title>Persicimonas caeni gen. nov., sp. nov., a predatory bacterium isolated from solar saltern.</title>
        <authorList>
            <person name="Wang S."/>
        </authorList>
    </citation>
    <scope>NUCLEOTIDE SEQUENCE [LARGE SCALE GENOMIC DNA]</scope>
    <source>
        <strain evidence="2 3">YN101</strain>
    </source>
</reference>
<gene>
    <name evidence="2" type="ORF">FIV42_26965</name>
</gene>
<protein>
    <submittedName>
        <fullName evidence="2">Uroporphyrinogen-III synthase</fullName>
    </submittedName>
</protein>
<organism evidence="2 3">
    <name type="scientific">Persicimonas caeni</name>
    <dbReference type="NCBI Taxonomy" id="2292766"/>
    <lineage>
        <taxon>Bacteria</taxon>
        <taxon>Deltaproteobacteria</taxon>
        <taxon>Bradymonadales</taxon>
        <taxon>Bradymonadaceae</taxon>
        <taxon>Persicimonas</taxon>
    </lineage>
</organism>
<dbReference type="CDD" id="cd06578">
    <property type="entry name" value="HemD"/>
    <property type="match status" value="1"/>
</dbReference>
<dbReference type="SUPFAM" id="SSF69618">
    <property type="entry name" value="HemD-like"/>
    <property type="match status" value="1"/>
</dbReference>
<dbReference type="AlphaFoldDB" id="A0A4Y6Q133"/>
<dbReference type="Gene3D" id="3.40.50.10090">
    <property type="match status" value="2"/>
</dbReference>
<dbReference type="GO" id="GO:0004852">
    <property type="term" value="F:uroporphyrinogen-III synthase activity"/>
    <property type="evidence" value="ECO:0007669"/>
    <property type="project" value="InterPro"/>
</dbReference>
<evidence type="ECO:0000313" key="3">
    <source>
        <dbReference type="Proteomes" id="UP000315995"/>
    </source>
</evidence>
<evidence type="ECO:0000313" key="2">
    <source>
        <dbReference type="EMBL" id="QDG54253.1"/>
    </source>
</evidence>
<feature type="domain" description="Tetrapyrrole biosynthesis uroporphyrinogen III synthase" evidence="1">
    <location>
        <begin position="30"/>
        <end position="232"/>
    </location>
</feature>
<dbReference type="Pfam" id="PF02602">
    <property type="entry name" value="HEM4"/>
    <property type="match status" value="1"/>
</dbReference>